<keyword evidence="6" id="KW-1185">Reference proteome</keyword>
<evidence type="ECO:0000256" key="1">
    <source>
        <dbReference type="ARBA" id="ARBA00006974"/>
    </source>
</evidence>
<comment type="similarity">
    <text evidence="1">Belongs to the ARG7 family.</text>
</comment>
<evidence type="ECO:0000313" key="5">
    <source>
        <dbReference type="EMBL" id="CAH2042336.1"/>
    </source>
</evidence>
<feature type="chain" id="PRO_5043807133" description="Small auxin up regulated protein" evidence="4">
    <location>
        <begin position="20"/>
        <end position="121"/>
    </location>
</feature>
<feature type="signal peptide" evidence="4">
    <location>
        <begin position="1"/>
        <end position="19"/>
    </location>
</feature>
<dbReference type="Pfam" id="PF02519">
    <property type="entry name" value="Auxin_inducible"/>
    <property type="match status" value="1"/>
</dbReference>
<reference evidence="5 6" key="1">
    <citation type="submission" date="2022-03" db="EMBL/GenBank/DDBJ databases">
        <authorList>
            <person name="Nunn A."/>
            <person name="Chopra R."/>
            <person name="Nunn A."/>
            <person name="Contreras Garrido A."/>
        </authorList>
    </citation>
    <scope>NUCLEOTIDE SEQUENCE [LARGE SCALE GENOMIC DNA]</scope>
</reference>
<name>A0AAU9RGW2_THLAR</name>
<keyword evidence="3" id="KW-0341">Growth regulation</keyword>
<dbReference type="InterPro" id="IPR003676">
    <property type="entry name" value="SAUR_fam"/>
</dbReference>
<dbReference type="Proteomes" id="UP000836841">
    <property type="component" value="Unassembled WGS sequence"/>
</dbReference>
<comment type="caution">
    <text evidence="5">The sequence shown here is derived from an EMBL/GenBank/DDBJ whole genome shotgun (WGS) entry which is preliminary data.</text>
</comment>
<evidence type="ECO:0000256" key="2">
    <source>
        <dbReference type="ARBA" id="ARBA00022473"/>
    </source>
</evidence>
<evidence type="ECO:0008006" key="7">
    <source>
        <dbReference type="Google" id="ProtNLM"/>
    </source>
</evidence>
<keyword evidence="2" id="KW-0217">Developmental protein</keyword>
<gene>
    <name evidence="5" type="ORF">TAV2_LOCUS4705</name>
</gene>
<evidence type="ECO:0000256" key="4">
    <source>
        <dbReference type="SAM" id="SignalP"/>
    </source>
</evidence>
<proteinExistence type="inferred from homology"/>
<dbReference type="GO" id="GO:0009733">
    <property type="term" value="P:response to auxin"/>
    <property type="evidence" value="ECO:0007669"/>
    <property type="project" value="InterPro"/>
</dbReference>
<keyword evidence="4" id="KW-0732">Signal</keyword>
<evidence type="ECO:0000256" key="3">
    <source>
        <dbReference type="ARBA" id="ARBA00022604"/>
    </source>
</evidence>
<evidence type="ECO:0000313" key="6">
    <source>
        <dbReference type="Proteomes" id="UP000836841"/>
    </source>
</evidence>
<organism evidence="5 6">
    <name type="scientific">Thlaspi arvense</name>
    <name type="common">Field penny-cress</name>
    <dbReference type="NCBI Taxonomy" id="13288"/>
    <lineage>
        <taxon>Eukaryota</taxon>
        <taxon>Viridiplantae</taxon>
        <taxon>Streptophyta</taxon>
        <taxon>Embryophyta</taxon>
        <taxon>Tracheophyta</taxon>
        <taxon>Spermatophyta</taxon>
        <taxon>Magnoliopsida</taxon>
        <taxon>eudicotyledons</taxon>
        <taxon>Gunneridae</taxon>
        <taxon>Pentapetalae</taxon>
        <taxon>rosids</taxon>
        <taxon>malvids</taxon>
        <taxon>Brassicales</taxon>
        <taxon>Brassicaceae</taxon>
        <taxon>Thlaspideae</taxon>
        <taxon>Thlaspi</taxon>
    </lineage>
</organism>
<sequence>MYTSKGGLLILKLLRKMLARILILSGRPGFSATDNVYDDSSSVAEDLPDDVKEGHFVVHTMDHGELRRFVVELGYLSDPGFLKLLDQAAEEFGFRREGVLVLPCHPNELQRILKKRTEKKI</sequence>
<dbReference type="EMBL" id="CAJVSB020000170">
    <property type="protein sequence ID" value="CAH2042336.1"/>
    <property type="molecule type" value="Genomic_DNA"/>
</dbReference>
<dbReference type="PANTHER" id="PTHR31374:SF148">
    <property type="entry name" value="AUXIN-RESPONSIVE PROTEIN SAUR36-LIKE"/>
    <property type="match status" value="1"/>
</dbReference>
<accession>A0AAU9RGW2</accession>
<dbReference type="AlphaFoldDB" id="A0AAU9RGW2"/>
<dbReference type="PANTHER" id="PTHR31374">
    <property type="entry name" value="AUXIN-INDUCED PROTEIN-LIKE-RELATED"/>
    <property type="match status" value="1"/>
</dbReference>
<protein>
    <recommendedName>
        <fullName evidence="7">Small auxin up regulated protein</fullName>
    </recommendedName>
</protein>